<sequence length="382" mass="42459">MKPDFHRKVHCVLGLPFDLLDEEEAIERVRESARSGRPCFFSTPNLSFATAVQRDAALRDSVIRSDMSVPDGMPLIWAARIMGVPTKGRVAGSSMFERLWHRPKPATQPLKVFFFGGADGVAARASEAINGNLKGVRCVGFESPGFGSVEAMSGDDLIGRINASGADFIVVSIGVAKGQAWIERNRERLGAPVISYLGAVVNFVAGNVQRAPRAFQRLGLEWLWRIKEEPTLWRRYANDGRSYLGLLAGSVIPYRWNAMWHTPAQSQLASASVQLVQEGSRWTLRIGGCWDARNVDKLRPWLGQAADVQGPLHIDLSECRWADSEVIALISLLWAFRQTLSWECRVSAVQPRLLRMIRCCRADYLLNPVPPTAAHTLVLEKK</sequence>
<dbReference type="PANTHER" id="PTHR34136">
    <property type="match status" value="1"/>
</dbReference>
<reference evidence="3 4" key="1">
    <citation type="submission" date="2018-08" db="EMBL/GenBank/DDBJ databases">
        <authorList>
            <person name="Khan S.A."/>
            <person name="Jeon C.O."/>
            <person name="Chun B.H."/>
            <person name="Jeong S.E."/>
        </authorList>
    </citation>
    <scope>NUCLEOTIDE SEQUENCE [LARGE SCALE GENOMIC DNA]</scope>
    <source>
        <strain evidence="3 4">S-16</strain>
    </source>
</reference>
<dbReference type="OrthoDB" id="9808602at2"/>
<gene>
    <name evidence="3" type="ORF">DZC73_04725</name>
</gene>
<keyword evidence="4" id="KW-1185">Reference proteome</keyword>
<dbReference type="InterPro" id="IPR036513">
    <property type="entry name" value="STAS_dom_sf"/>
</dbReference>
<dbReference type="Proteomes" id="UP000267464">
    <property type="component" value="Unassembled WGS sequence"/>
</dbReference>
<dbReference type="GO" id="GO:0016758">
    <property type="term" value="F:hexosyltransferase activity"/>
    <property type="evidence" value="ECO:0007669"/>
    <property type="project" value="TreeGrafter"/>
</dbReference>
<organism evidence="3 4">
    <name type="scientific">Piscinibacter terrae</name>
    <dbReference type="NCBI Taxonomy" id="2496871"/>
    <lineage>
        <taxon>Bacteria</taxon>
        <taxon>Pseudomonadati</taxon>
        <taxon>Pseudomonadota</taxon>
        <taxon>Betaproteobacteria</taxon>
        <taxon>Burkholderiales</taxon>
        <taxon>Sphaerotilaceae</taxon>
        <taxon>Piscinibacter</taxon>
    </lineage>
</organism>
<evidence type="ECO:0000256" key="2">
    <source>
        <dbReference type="ARBA" id="ARBA00022679"/>
    </source>
</evidence>
<dbReference type="PANTHER" id="PTHR34136:SF1">
    <property type="entry name" value="UDP-N-ACETYL-D-MANNOSAMINURONIC ACID TRANSFERASE"/>
    <property type="match status" value="1"/>
</dbReference>
<name>A0A3N7J697_9BURK</name>
<dbReference type="Pfam" id="PF03808">
    <property type="entry name" value="Glyco_tran_WecG"/>
    <property type="match status" value="1"/>
</dbReference>
<dbReference type="AlphaFoldDB" id="A0A3N7J697"/>
<evidence type="ECO:0000256" key="1">
    <source>
        <dbReference type="ARBA" id="ARBA00022676"/>
    </source>
</evidence>
<protein>
    <submittedName>
        <fullName evidence="3">WecB/TagA/CpsF family glycosyltransferase</fullName>
    </submittedName>
</protein>
<accession>A0A3N7J697</accession>
<dbReference type="Gene3D" id="3.30.750.24">
    <property type="entry name" value="STAS domain"/>
    <property type="match status" value="1"/>
</dbReference>
<reference evidence="3 4" key="2">
    <citation type="submission" date="2018-12" db="EMBL/GenBank/DDBJ databases">
        <title>Rhizobacter gummiphilus sp. nov., a rubber-degrading bacterium isolated from the soil of a botanical garden in Japan.</title>
        <authorList>
            <person name="Shunsuke S.S."/>
        </authorList>
    </citation>
    <scope>NUCLEOTIDE SEQUENCE [LARGE SCALE GENOMIC DNA]</scope>
    <source>
        <strain evidence="3 4">S-16</strain>
    </source>
</reference>
<dbReference type="NCBIfam" id="TIGR00696">
    <property type="entry name" value="wecG_tagA_cpsF"/>
    <property type="match status" value="1"/>
</dbReference>
<keyword evidence="1" id="KW-0328">Glycosyltransferase</keyword>
<dbReference type="CDD" id="cd06533">
    <property type="entry name" value="Glyco_transf_WecG_TagA"/>
    <property type="match status" value="1"/>
</dbReference>
<dbReference type="InterPro" id="IPR004629">
    <property type="entry name" value="WecG_TagA_CpsF"/>
</dbReference>
<dbReference type="EMBL" id="QUSW01000001">
    <property type="protein sequence ID" value="RQP26332.1"/>
    <property type="molecule type" value="Genomic_DNA"/>
</dbReference>
<dbReference type="RefSeq" id="WP_124539012.1">
    <property type="nucleotide sequence ID" value="NZ_QUSW01000001.1"/>
</dbReference>
<comment type="caution">
    <text evidence="3">The sequence shown here is derived from an EMBL/GenBank/DDBJ whole genome shotgun (WGS) entry which is preliminary data.</text>
</comment>
<keyword evidence="2 3" id="KW-0808">Transferase</keyword>
<evidence type="ECO:0000313" key="3">
    <source>
        <dbReference type="EMBL" id="RQP26332.1"/>
    </source>
</evidence>
<dbReference type="SUPFAM" id="SSF52091">
    <property type="entry name" value="SpoIIaa-like"/>
    <property type="match status" value="1"/>
</dbReference>
<proteinExistence type="predicted"/>
<evidence type="ECO:0000313" key="4">
    <source>
        <dbReference type="Proteomes" id="UP000267464"/>
    </source>
</evidence>